<dbReference type="GO" id="GO:0016787">
    <property type="term" value="F:hydrolase activity"/>
    <property type="evidence" value="ECO:0007669"/>
    <property type="project" value="UniProtKB-KW"/>
</dbReference>
<feature type="domain" description="Serine hydrolase" evidence="3">
    <location>
        <begin position="107"/>
        <end position="268"/>
    </location>
</feature>
<protein>
    <recommendedName>
        <fullName evidence="3">Serine hydrolase domain-containing protein</fullName>
    </recommendedName>
</protein>
<reference evidence="4" key="1">
    <citation type="journal article" date="2020" name="Stud. Mycol.">
        <title>101 Dothideomycetes genomes: a test case for predicting lifestyles and emergence of pathogens.</title>
        <authorList>
            <person name="Haridas S."/>
            <person name="Albert R."/>
            <person name="Binder M."/>
            <person name="Bloem J."/>
            <person name="Labutti K."/>
            <person name="Salamov A."/>
            <person name="Andreopoulos B."/>
            <person name="Baker S."/>
            <person name="Barry K."/>
            <person name="Bills G."/>
            <person name="Bluhm B."/>
            <person name="Cannon C."/>
            <person name="Castanera R."/>
            <person name="Culley D."/>
            <person name="Daum C."/>
            <person name="Ezra D."/>
            <person name="Gonzalez J."/>
            <person name="Henrissat B."/>
            <person name="Kuo A."/>
            <person name="Liang C."/>
            <person name="Lipzen A."/>
            <person name="Lutzoni F."/>
            <person name="Magnuson J."/>
            <person name="Mondo S."/>
            <person name="Nolan M."/>
            <person name="Ohm R."/>
            <person name="Pangilinan J."/>
            <person name="Park H.-J."/>
            <person name="Ramirez L."/>
            <person name="Alfaro M."/>
            <person name="Sun H."/>
            <person name="Tritt A."/>
            <person name="Yoshinaga Y."/>
            <person name="Zwiers L.-H."/>
            <person name="Turgeon B."/>
            <person name="Goodwin S."/>
            <person name="Spatafora J."/>
            <person name="Crous P."/>
            <person name="Grigoriev I."/>
        </authorList>
    </citation>
    <scope>NUCLEOTIDE SEQUENCE</scope>
    <source>
        <strain evidence="4">Tuck. ex Michener</strain>
    </source>
</reference>
<dbReference type="PANTHER" id="PTHR48070:SF7">
    <property type="entry name" value="SERINE HYDROLASE FSH DOMAIN-CONTAINING PROTEIN-RELATED"/>
    <property type="match status" value="1"/>
</dbReference>
<dbReference type="GO" id="GO:0005634">
    <property type="term" value="C:nucleus"/>
    <property type="evidence" value="ECO:0007669"/>
    <property type="project" value="TreeGrafter"/>
</dbReference>
<dbReference type="Gene3D" id="3.40.50.1820">
    <property type="entry name" value="alpha/beta hydrolase"/>
    <property type="match status" value="1"/>
</dbReference>
<dbReference type="AlphaFoldDB" id="A0A6A6HQ87"/>
<evidence type="ECO:0000313" key="4">
    <source>
        <dbReference type="EMBL" id="KAF2239958.1"/>
    </source>
</evidence>
<accession>A0A6A6HQ87</accession>
<gene>
    <name evidence="4" type="ORF">EV356DRAFT_511262</name>
</gene>
<dbReference type="GO" id="GO:0019748">
    <property type="term" value="P:secondary metabolic process"/>
    <property type="evidence" value="ECO:0007669"/>
    <property type="project" value="TreeGrafter"/>
</dbReference>
<organism evidence="4 5">
    <name type="scientific">Viridothelium virens</name>
    <name type="common">Speckled blister lichen</name>
    <name type="synonym">Trypethelium virens</name>
    <dbReference type="NCBI Taxonomy" id="1048519"/>
    <lineage>
        <taxon>Eukaryota</taxon>
        <taxon>Fungi</taxon>
        <taxon>Dikarya</taxon>
        <taxon>Ascomycota</taxon>
        <taxon>Pezizomycotina</taxon>
        <taxon>Dothideomycetes</taxon>
        <taxon>Dothideomycetes incertae sedis</taxon>
        <taxon>Trypetheliales</taxon>
        <taxon>Trypetheliaceae</taxon>
        <taxon>Viridothelium</taxon>
    </lineage>
</organism>
<evidence type="ECO:0000259" key="3">
    <source>
        <dbReference type="Pfam" id="PF03959"/>
    </source>
</evidence>
<sequence>MKFLCLHGKGTSAQILEVQTAGFRALLPEHYEYRFFDGEEDSDSYPAISSVFPGPYFCYYKDNSMKSVKAAHEYVGEIIEDEVRFVAPYPELFLFRYFAHWWSLGLQGAALAASVILYHQIEHPLALPLFRFAVFICGDLPFTRSPNLGVDVTEQYIKDGVMHGDVVNEPEQIVEMKRSASGRSSLKLSTDSGYTSDEEGASTRTVRRFVPEIDKERIQIPTVHIYGAEDIDLKKSLALTEMCDERLSEKYMHHGGHSIPRAEDVHQKIVEVVQAAAVKSELMS</sequence>
<feature type="region of interest" description="Disordered" evidence="2">
    <location>
        <begin position="177"/>
        <end position="202"/>
    </location>
</feature>
<dbReference type="InterPro" id="IPR029058">
    <property type="entry name" value="AB_hydrolase_fold"/>
</dbReference>
<feature type="domain" description="Serine hydrolase" evidence="3">
    <location>
        <begin position="2"/>
        <end position="83"/>
    </location>
</feature>
<keyword evidence="5" id="KW-1185">Reference proteome</keyword>
<dbReference type="OrthoDB" id="2094269at2759"/>
<name>A0A6A6HQ87_VIRVR</name>
<feature type="compositionally biased region" description="Polar residues" evidence="2">
    <location>
        <begin position="181"/>
        <end position="195"/>
    </location>
</feature>
<dbReference type="Proteomes" id="UP000800092">
    <property type="component" value="Unassembled WGS sequence"/>
</dbReference>
<dbReference type="PANTHER" id="PTHR48070">
    <property type="entry name" value="ESTERASE OVCA2"/>
    <property type="match status" value="1"/>
</dbReference>
<evidence type="ECO:0000256" key="2">
    <source>
        <dbReference type="SAM" id="MobiDB-lite"/>
    </source>
</evidence>
<dbReference type="GO" id="GO:0005737">
    <property type="term" value="C:cytoplasm"/>
    <property type="evidence" value="ECO:0007669"/>
    <property type="project" value="TreeGrafter"/>
</dbReference>
<proteinExistence type="predicted"/>
<evidence type="ECO:0000313" key="5">
    <source>
        <dbReference type="Proteomes" id="UP000800092"/>
    </source>
</evidence>
<dbReference type="InterPro" id="IPR005645">
    <property type="entry name" value="FSH-like_dom"/>
</dbReference>
<keyword evidence="1" id="KW-0378">Hydrolase</keyword>
<dbReference type="Pfam" id="PF03959">
    <property type="entry name" value="FSH1"/>
    <property type="match status" value="2"/>
</dbReference>
<dbReference type="EMBL" id="ML991771">
    <property type="protein sequence ID" value="KAF2239958.1"/>
    <property type="molecule type" value="Genomic_DNA"/>
</dbReference>
<evidence type="ECO:0000256" key="1">
    <source>
        <dbReference type="ARBA" id="ARBA00022801"/>
    </source>
</evidence>
<dbReference type="InterPro" id="IPR050593">
    <property type="entry name" value="LovG"/>
</dbReference>